<dbReference type="Proteomes" id="UP001157502">
    <property type="component" value="Chromosome 36"/>
</dbReference>
<evidence type="ECO:0000313" key="1">
    <source>
        <dbReference type="EMBL" id="KAJ7985279.1"/>
    </source>
</evidence>
<dbReference type="EMBL" id="CM055763">
    <property type="protein sequence ID" value="KAJ7985279.1"/>
    <property type="molecule type" value="Genomic_DNA"/>
</dbReference>
<evidence type="ECO:0000313" key="2">
    <source>
        <dbReference type="Proteomes" id="UP001157502"/>
    </source>
</evidence>
<comment type="caution">
    <text evidence="1">The sequence shown here is derived from an EMBL/GenBank/DDBJ whole genome shotgun (WGS) entry which is preliminary data.</text>
</comment>
<sequence length="86" mass="9230">MTPYSLYIAPHLCLPNSVTPTMSPGTASHPARRYPPGAGHLQSSSRGFVALALGRVSTADVCLPVCLQTLSSGKYHQTQEMWISDD</sequence>
<protein>
    <submittedName>
        <fullName evidence="1">Uncharacterized protein</fullName>
    </submittedName>
</protein>
<keyword evidence="2" id="KW-1185">Reference proteome</keyword>
<name>A0ACC2F1P8_DALPE</name>
<organism evidence="1 2">
    <name type="scientific">Dallia pectoralis</name>
    <name type="common">Alaska blackfish</name>
    <dbReference type="NCBI Taxonomy" id="75939"/>
    <lineage>
        <taxon>Eukaryota</taxon>
        <taxon>Metazoa</taxon>
        <taxon>Chordata</taxon>
        <taxon>Craniata</taxon>
        <taxon>Vertebrata</taxon>
        <taxon>Euteleostomi</taxon>
        <taxon>Actinopterygii</taxon>
        <taxon>Neopterygii</taxon>
        <taxon>Teleostei</taxon>
        <taxon>Protacanthopterygii</taxon>
        <taxon>Esociformes</taxon>
        <taxon>Umbridae</taxon>
        <taxon>Dallia</taxon>
    </lineage>
</organism>
<reference evidence="1" key="1">
    <citation type="submission" date="2021-05" db="EMBL/GenBank/DDBJ databases">
        <authorList>
            <person name="Pan Q."/>
            <person name="Jouanno E."/>
            <person name="Zahm M."/>
            <person name="Klopp C."/>
            <person name="Cabau C."/>
            <person name="Louis A."/>
            <person name="Berthelot C."/>
            <person name="Parey E."/>
            <person name="Roest Crollius H."/>
            <person name="Montfort J."/>
            <person name="Robinson-Rechavi M."/>
            <person name="Bouchez O."/>
            <person name="Lampietro C."/>
            <person name="Lopez Roques C."/>
            <person name="Donnadieu C."/>
            <person name="Postlethwait J."/>
            <person name="Bobe J."/>
            <person name="Dillon D."/>
            <person name="Chandos A."/>
            <person name="von Hippel F."/>
            <person name="Guiguen Y."/>
        </authorList>
    </citation>
    <scope>NUCLEOTIDE SEQUENCE</scope>
    <source>
        <strain evidence="1">YG-Jan2019</strain>
    </source>
</reference>
<accession>A0ACC2F1P8</accession>
<gene>
    <name evidence="1" type="ORF">DPEC_G00350420</name>
</gene>
<proteinExistence type="predicted"/>